<dbReference type="Gene3D" id="3.90.550.50">
    <property type="match status" value="1"/>
</dbReference>
<dbReference type="GO" id="GO:0000166">
    <property type="term" value="F:nucleotide binding"/>
    <property type="evidence" value="ECO:0007669"/>
    <property type="project" value="UniProtKB-KW"/>
</dbReference>
<evidence type="ECO:0000256" key="8">
    <source>
        <dbReference type="ARBA" id="ARBA00022741"/>
    </source>
</evidence>
<evidence type="ECO:0000256" key="9">
    <source>
        <dbReference type="ARBA" id="ARBA00022968"/>
    </source>
</evidence>
<dbReference type="PANTHER" id="PTHR23033:SF40">
    <property type="entry name" value="APPLE DOMAIN-CONTAINING PROTEIN"/>
    <property type="match status" value="1"/>
</dbReference>
<dbReference type="EMBL" id="MAVT02000635">
    <property type="protein sequence ID" value="POS74402.1"/>
    <property type="molecule type" value="Genomic_DNA"/>
</dbReference>
<feature type="domain" description="Fringe-like glycosyltransferase" evidence="13">
    <location>
        <begin position="197"/>
        <end position="272"/>
    </location>
</feature>
<evidence type="ECO:0000313" key="15">
    <source>
        <dbReference type="Proteomes" id="UP000094444"/>
    </source>
</evidence>
<evidence type="ECO:0000256" key="6">
    <source>
        <dbReference type="ARBA" id="ARBA00022679"/>
    </source>
</evidence>
<keyword evidence="5" id="KW-0328">Glycosyltransferase</keyword>
<keyword evidence="6" id="KW-0808">Transferase</keyword>
<evidence type="ECO:0000256" key="12">
    <source>
        <dbReference type="SAM" id="Phobius"/>
    </source>
</evidence>
<comment type="pathway">
    <text evidence="2">Protein modification; protein glycosylation.</text>
</comment>
<keyword evidence="9" id="KW-0735">Signal-anchor</keyword>
<evidence type="ECO:0000256" key="4">
    <source>
        <dbReference type="ARBA" id="ARBA00012557"/>
    </source>
</evidence>
<dbReference type="AlphaFoldDB" id="A0A2P5HVV9"/>
<comment type="caution">
    <text evidence="14">The sequence shown here is derived from an EMBL/GenBank/DDBJ whole genome shotgun (WGS) entry which is preliminary data.</text>
</comment>
<keyword evidence="11 12" id="KW-0472">Membrane</keyword>
<keyword evidence="10 12" id="KW-1133">Transmembrane helix</keyword>
<dbReference type="EC" id="2.4.1.122" evidence="4"/>
<keyword evidence="8" id="KW-0547">Nucleotide-binding</keyword>
<name>A0A2P5HVV9_DIAHE</name>
<evidence type="ECO:0000256" key="2">
    <source>
        <dbReference type="ARBA" id="ARBA00004922"/>
    </source>
</evidence>
<sequence length="454" mass="50770">MFPRVAGPQRLALVTGLVLLVWFAIAWMFLPYHSPLFSFLRLTSSKVSGTFRSPDADERLLLELPGQYPFTDEEVAYIVKTGYGTVERVPALLEASGALKAGSEYGDNILVVGDFATTLELKGRTVPIHDVIAAAIEHEAVAKSPIQSTERIKKYRDMTLAIEQGRTEDAVQSSKAVGWELDALKFMPGLELAWKTMPGKKWYIMQDDDTFIIRPSLYRFLEHLDASKGMYLGNAIGDYKTRFAHGGSSFILSHESMRILFEDNQEVVSQAYVASGDETWGDKLIATTLNKVGVYISERYGHFFNGERPLITKASADRFCSPVVSFHGLAQPAQMKAVGKTFAKIEKPVFWKDLWEIYGQPDLDALDRNPIRSGLDHVGRQDDISMINHAGSVEKCLNSCVSQPKKCLAWAWDKKTELCIISPWIVVGEEKPADRYSGLNVKQVRKLVSQCGKY</sequence>
<gene>
    <name evidence="14" type="ORF">DHEL01_v207204</name>
</gene>
<comment type="subcellular location">
    <subcellularLocation>
        <location evidence="1">Membrane</location>
        <topology evidence="1">Single-pass type II membrane protein</topology>
    </subcellularLocation>
</comment>
<keyword evidence="15" id="KW-1185">Reference proteome</keyword>
<accession>A0A2P5HVV9</accession>
<feature type="transmembrane region" description="Helical" evidence="12">
    <location>
        <begin position="12"/>
        <end position="30"/>
    </location>
</feature>
<dbReference type="STRING" id="158607.A0A2P5HVV9"/>
<evidence type="ECO:0000256" key="7">
    <source>
        <dbReference type="ARBA" id="ARBA00022692"/>
    </source>
</evidence>
<dbReference type="Pfam" id="PF02434">
    <property type="entry name" value="Fringe"/>
    <property type="match status" value="1"/>
</dbReference>
<evidence type="ECO:0000313" key="14">
    <source>
        <dbReference type="EMBL" id="POS74402.1"/>
    </source>
</evidence>
<proteinExistence type="inferred from homology"/>
<protein>
    <recommendedName>
        <fullName evidence="4">N-acetylgalactosaminide beta-1,3-galactosyltransferase</fullName>
        <ecNumber evidence="4">2.4.1.122</ecNumber>
    </recommendedName>
</protein>
<evidence type="ECO:0000256" key="5">
    <source>
        <dbReference type="ARBA" id="ARBA00022676"/>
    </source>
</evidence>
<comment type="similarity">
    <text evidence="3">Belongs to the glycosyltransferase 31 family. Beta3-Gal-T subfamily.</text>
</comment>
<dbReference type="GO" id="GO:0016263">
    <property type="term" value="F:glycoprotein-N-acetylgalactosamine 3-beta-galactosyltransferase activity"/>
    <property type="evidence" value="ECO:0007669"/>
    <property type="project" value="UniProtKB-EC"/>
</dbReference>
<evidence type="ECO:0000259" key="13">
    <source>
        <dbReference type="Pfam" id="PF02434"/>
    </source>
</evidence>
<dbReference type="InterPro" id="IPR026050">
    <property type="entry name" value="C1GALT1/C1GALT1_chp1"/>
</dbReference>
<evidence type="ECO:0000256" key="3">
    <source>
        <dbReference type="ARBA" id="ARBA00006462"/>
    </source>
</evidence>
<keyword evidence="7 12" id="KW-0812">Transmembrane</keyword>
<evidence type="ECO:0000256" key="11">
    <source>
        <dbReference type="ARBA" id="ARBA00023136"/>
    </source>
</evidence>
<evidence type="ECO:0000256" key="1">
    <source>
        <dbReference type="ARBA" id="ARBA00004606"/>
    </source>
</evidence>
<reference evidence="14" key="1">
    <citation type="submission" date="2017-09" db="EMBL/GenBank/DDBJ databases">
        <title>Polyketide synthases of a Diaporthe helianthi virulent isolate.</title>
        <authorList>
            <person name="Baroncelli R."/>
        </authorList>
    </citation>
    <scope>NUCLEOTIDE SEQUENCE [LARGE SCALE GENOMIC DNA]</scope>
    <source>
        <strain evidence="14">7/96</strain>
    </source>
</reference>
<dbReference type="InParanoid" id="A0A2P5HVV9"/>
<organism evidence="14 15">
    <name type="scientific">Diaporthe helianthi</name>
    <dbReference type="NCBI Taxonomy" id="158607"/>
    <lineage>
        <taxon>Eukaryota</taxon>
        <taxon>Fungi</taxon>
        <taxon>Dikarya</taxon>
        <taxon>Ascomycota</taxon>
        <taxon>Pezizomycotina</taxon>
        <taxon>Sordariomycetes</taxon>
        <taxon>Sordariomycetidae</taxon>
        <taxon>Diaporthales</taxon>
        <taxon>Diaporthaceae</taxon>
        <taxon>Diaporthe</taxon>
    </lineage>
</organism>
<evidence type="ECO:0000256" key="10">
    <source>
        <dbReference type="ARBA" id="ARBA00022989"/>
    </source>
</evidence>
<dbReference type="InterPro" id="IPR003378">
    <property type="entry name" value="Fringe-like_glycosylTrfase"/>
</dbReference>
<dbReference type="OrthoDB" id="414175at2759"/>
<dbReference type="PANTHER" id="PTHR23033">
    <property type="entry name" value="BETA1,3-GALACTOSYLTRANSFERASE"/>
    <property type="match status" value="1"/>
</dbReference>
<dbReference type="Proteomes" id="UP000094444">
    <property type="component" value="Unassembled WGS sequence"/>
</dbReference>
<dbReference type="GO" id="GO:0016020">
    <property type="term" value="C:membrane"/>
    <property type="evidence" value="ECO:0007669"/>
    <property type="project" value="UniProtKB-SubCell"/>
</dbReference>